<evidence type="ECO:0000313" key="4">
    <source>
        <dbReference type="EMBL" id="ABG22739.1"/>
    </source>
</evidence>
<evidence type="ECO:0000313" key="7">
    <source>
        <dbReference type="EMBL" id="ABG22956.1"/>
    </source>
</evidence>
<feature type="region of interest" description="Disordered" evidence="1">
    <location>
        <begin position="1"/>
        <end position="52"/>
    </location>
</feature>
<evidence type="ECO:0000313" key="5">
    <source>
        <dbReference type="EMBL" id="ABG22770.1"/>
    </source>
</evidence>
<organism evidence="7">
    <name type="scientific">Gallid alphaherpesvirus 2</name>
    <dbReference type="NCBI Taxonomy" id="10390"/>
    <lineage>
        <taxon>Viruses</taxon>
        <taxon>Duplodnaviria</taxon>
        <taxon>Heunggongvirae</taxon>
        <taxon>Peploviricota</taxon>
        <taxon>Herviviricetes</taxon>
        <taxon>Herpesvirales</taxon>
        <taxon>Orthoherpesviridae</taxon>
        <taxon>Alphaherpesvirinae</taxon>
        <taxon>Mardivirus</taxon>
        <taxon>Mardivirus gallidalpha2</taxon>
    </lineage>
</organism>
<feature type="compositionally biased region" description="Low complexity" evidence="1">
    <location>
        <begin position="26"/>
        <end position="35"/>
    </location>
</feature>
<evidence type="ECO:0000313" key="6">
    <source>
        <dbReference type="EMBL" id="ABG22801.1"/>
    </source>
</evidence>
<evidence type="ECO:0000313" key="2">
    <source>
        <dbReference type="EMBL" id="ABG22646.1"/>
    </source>
</evidence>
<protein>
    <submittedName>
        <fullName evidence="7">Uncharacterized protein</fullName>
    </submittedName>
</protein>
<dbReference type="EMBL" id="DQ534535">
    <property type="protein sequence ID" value="ABG22801.1"/>
    <property type="molecule type" value="Genomic_DNA"/>
</dbReference>
<dbReference type="EMBL" id="DQ534530">
    <property type="protein sequence ID" value="ABG22646.1"/>
    <property type="molecule type" value="Genomic_DNA"/>
</dbReference>
<dbReference type="EMBL" id="DQ534540">
    <property type="protein sequence ID" value="ABG22956.1"/>
    <property type="molecule type" value="Genomic_DNA"/>
</dbReference>
<evidence type="ECO:0000313" key="3">
    <source>
        <dbReference type="EMBL" id="ABG22708.1"/>
    </source>
</evidence>
<evidence type="ECO:0000256" key="1">
    <source>
        <dbReference type="SAM" id="MobiDB-lite"/>
    </source>
</evidence>
<dbReference type="EMBL" id="DQ534534">
    <property type="protein sequence ID" value="ABG22770.1"/>
    <property type="molecule type" value="Genomic_DNA"/>
</dbReference>
<proteinExistence type="predicted"/>
<gene>
    <name evidence="7" type="ORF">MDV077.6</name>
</gene>
<dbReference type="EMBL" id="DQ534532">
    <property type="protein sequence ID" value="ABG22708.1"/>
    <property type="molecule type" value="Genomic_DNA"/>
</dbReference>
<accession>Q159M1</accession>
<name>Q159M1_9ALPH</name>
<reference evidence="7" key="1">
    <citation type="journal article" date="2007" name="Virus Genes">
        <title>Polymorphisms in the repeat long regions of oncogenic and attenuated pathotypes of Marek's disease virus 1.</title>
        <authorList>
            <person name="Spatz S.J."/>
            <person name="Silva R.F."/>
        </authorList>
    </citation>
    <scope>NUCLEOTIDE SEQUENCE</scope>
    <source>
        <strain evidence="2">549a</strain>
        <strain evidence="3">584a</strain>
        <strain evidence="4">595</strain>
        <strain evidence="5">648a</strain>
        <strain evidence="6">686</strain>
        <strain evidence="7">R2/23</strain>
    </source>
</reference>
<feature type="compositionally biased region" description="Gly residues" evidence="1">
    <location>
        <begin position="36"/>
        <end position="52"/>
    </location>
</feature>
<dbReference type="EMBL" id="DQ534533">
    <property type="protein sequence ID" value="ABG22739.1"/>
    <property type="molecule type" value="Genomic_DNA"/>
</dbReference>
<feature type="compositionally biased region" description="Gly residues" evidence="1">
    <location>
        <begin position="1"/>
        <end position="10"/>
    </location>
</feature>
<sequence length="52" mass="5047">MPSGDGGWGGQKREWGVQMGGGGVEQSWAQSSSASGGAGVQIGGWRGEGPGA</sequence>